<keyword evidence="2 5" id="KW-0812">Transmembrane</keyword>
<comment type="subcellular location">
    <subcellularLocation>
        <location evidence="1">Membrane</location>
        <topology evidence="1">Multi-pass membrane protein</topology>
    </subcellularLocation>
</comment>
<name>A0ABV6URM8_9ACTN</name>
<organism evidence="7 8">
    <name type="scientific">Streptacidiphilus cavernicola</name>
    <dbReference type="NCBI Taxonomy" id="3342716"/>
    <lineage>
        <taxon>Bacteria</taxon>
        <taxon>Bacillati</taxon>
        <taxon>Actinomycetota</taxon>
        <taxon>Actinomycetes</taxon>
        <taxon>Kitasatosporales</taxon>
        <taxon>Streptomycetaceae</taxon>
        <taxon>Streptacidiphilus</taxon>
    </lineage>
</organism>
<feature type="transmembrane region" description="Helical" evidence="5">
    <location>
        <begin position="143"/>
        <end position="162"/>
    </location>
</feature>
<dbReference type="InterPro" id="IPR007016">
    <property type="entry name" value="O-antigen_ligase-rel_domated"/>
</dbReference>
<evidence type="ECO:0000313" key="8">
    <source>
        <dbReference type="Proteomes" id="UP001592528"/>
    </source>
</evidence>
<dbReference type="PANTHER" id="PTHR37422">
    <property type="entry name" value="TEICHURONIC ACID BIOSYNTHESIS PROTEIN TUAE"/>
    <property type="match status" value="1"/>
</dbReference>
<evidence type="ECO:0000256" key="1">
    <source>
        <dbReference type="ARBA" id="ARBA00004141"/>
    </source>
</evidence>
<keyword evidence="7" id="KW-0436">Ligase</keyword>
<keyword evidence="4 5" id="KW-0472">Membrane</keyword>
<dbReference type="InterPro" id="IPR051533">
    <property type="entry name" value="WaaL-like"/>
</dbReference>
<keyword evidence="8" id="KW-1185">Reference proteome</keyword>
<evidence type="ECO:0000256" key="2">
    <source>
        <dbReference type="ARBA" id="ARBA00022692"/>
    </source>
</evidence>
<evidence type="ECO:0000313" key="7">
    <source>
        <dbReference type="EMBL" id="MFC1404092.1"/>
    </source>
</evidence>
<dbReference type="GO" id="GO:0016874">
    <property type="term" value="F:ligase activity"/>
    <property type="evidence" value="ECO:0007669"/>
    <property type="project" value="UniProtKB-KW"/>
</dbReference>
<dbReference type="Pfam" id="PF04932">
    <property type="entry name" value="Wzy_C"/>
    <property type="match status" value="1"/>
</dbReference>
<protein>
    <submittedName>
        <fullName evidence="7">O-antigen ligase family protein</fullName>
    </submittedName>
</protein>
<evidence type="ECO:0000256" key="5">
    <source>
        <dbReference type="SAM" id="Phobius"/>
    </source>
</evidence>
<accession>A0ABV6URM8</accession>
<dbReference type="PANTHER" id="PTHR37422:SF13">
    <property type="entry name" value="LIPOPOLYSACCHARIDE BIOSYNTHESIS PROTEIN PA4999-RELATED"/>
    <property type="match status" value="1"/>
</dbReference>
<evidence type="ECO:0000259" key="6">
    <source>
        <dbReference type="Pfam" id="PF04932"/>
    </source>
</evidence>
<feature type="domain" description="O-antigen ligase-related" evidence="6">
    <location>
        <begin position="163"/>
        <end position="292"/>
    </location>
</feature>
<dbReference type="Proteomes" id="UP001592528">
    <property type="component" value="Unassembled WGS sequence"/>
</dbReference>
<feature type="transmembrane region" description="Helical" evidence="5">
    <location>
        <begin position="113"/>
        <end position="131"/>
    </location>
</feature>
<dbReference type="EMBL" id="JBHEZZ010000013">
    <property type="protein sequence ID" value="MFC1404092.1"/>
    <property type="molecule type" value="Genomic_DNA"/>
</dbReference>
<comment type="caution">
    <text evidence="7">The sequence shown here is derived from an EMBL/GenBank/DDBJ whole genome shotgun (WGS) entry which is preliminary data.</text>
</comment>
<feature type="transmembrane region" description="Helical" evidence="5">
    <location>
        <begin position="168"/>
        <end position="186"/>
    </location>
</feature>
<proteinExistence type="predicted"/>
<gene>
    <name evidence="7" type="ORF">ACEZDJ_22635</name>
</gene>
<reference evidence="7 8" key="1">
    <citation type="submission" date="2024-09" db="EMBL/GenBank/DDBJ databases">
        <authorList>
            <person name="Lee S.D."/>
        </authorList>
    </citation>
    <scope>NUCLEOTIDE SEQUENCE [LARGE SCALE GENOMIC DNA]</scope>
    <source>
        <strain evidence="7 8">N1-5</strain>
    </source>
</reference>
<dbReference type="RefSeq" id="WP_084714522.1">
    <property type="nucleotide sequence ID" value="NZ_JBHEZZ010000013.1"/>
</dbReference>
<feature type="transmembrane region" description="Helical" evidence="5">
    <location>
        <begin position="82"/>
        <end position="101"/>
    </location>
</feature>
<evidence type="ECO:0000256" key="4">
    <source>
        <dbReference type="ARBA" id="ARBA00023136"/>
    </source>
</evidence>
<feature type="transmembrane region" description="Helical" evidence="5">
    <location>
        <begin position="193"/>
        <end position="213"/>
    </location>
</feature>
<keyword evidence="3 5" id="KW-1133">Transmembrane helix</keyword>
<sequence length="357" mass="34867">MGAARTSTIGSPDLDGPSGAASDTAVDVIGALLLAGCASWSLYTSSGRDAHPEGVLLGLLAVAAGYAAGRIAGAVAPVGSPAVIALAVGVLALIAPGGLSGDPAAPPLHDADANGALIALAVGAACCAAQTSRTVPAGSRRRALRLVRPVFVFALLACALTAEAVSTGSTAAVLACLGILILAIAVRTAARRLPALLLLGLCAVLAASAPLLLARSGADLTARNGGLPLSQQRAALWHDAVQEAGRAPLRGVGPGRFTELSPAAQDFSTPGGASSAALEVAAEQGVPGLCLLTASYGWMMWTLRRSPGSTPTVLTAAGALTALAVQAAISPVLSFPGITAGAGLLVGMASARPLAEP</sequence>
<evidence type="ECO:0000256" key="3">
    <source>
        <dbReference type="ARBA" id="ARBA00022989"/>
    </source>
</evidence>